<feature type="transmembrane region" description="Helical" evidence="10">
    <location>
        <begin position="1350"/>
        <end position="1372"/>
    </location>
</feature>
<keyword evidence="2" id="KW-0813">Transport</keyword>
<comment type="caution">
    <text evidence="12">The sequence shown here is derived from an EMBL/GenBank/DDBJ whole genome shotgun (WGS) entry which is preliminary data.</text>
</comment>
<keyword evidence="3" id="KW-1003">Cell membrane</keyword>
<name>A0A084ELZ9_MYCCA</name>
<gene>
    <name evidence="12" type="ORF">MCAPa_4800</name>
</gene>
<evidence type="ECO:0000259" key="11">
    <source>
        <dbReference type="Pfam" id="PF02355"/>
    </source>
</evidence>
<feature type="transmembrane region" description="Helical" evidence="10">
    <location>
        <begin position="511"/>
        <end position="533"/>
    </location>
</feature>
<feature type="transmembrane region" description="Helical" evidence="10">
    <location>
        <begin position="884"/>
        <end position="904"/>
    </location>
</feature>
<evidence type="ECO:0000256" key="10">
    <source>
        <dbReference type="SAM" id="Phobius"/>
    </source>
</evidence>
<sequence length="1404" mass="161594">MKNRLASFKKILRFIIMLILILILLTGIGFSSYKIANNTLYGSKFVGGYQALVGVYDKTKNQEEEIPNGDAFKGAKSLEKKLSPFSDNTIETQQAGLSRVFIKASKKAYSNNQDDFKNAIERTGGLFILDKNYQDIFFNEELMKIIGVGEVYSKNSSDKRINKKLTLEEFLGEAKAESLQPANFSNKNSPFVSFNLKNEYLKNLIDPKKNKDSNSLTMITSVGHVIETLRTYYKKANSTNKQVIEKYLNTYFNQIIKPIQDYISSHSSDTLAVKTLKDLFSIEYSTTTTEGTSGNLAIQRTSLVDSKINKWWKSNQTGKIENTSDLKYVLFGTNNLDKKNDRHIFRFTNSANKFLYDANASEKDFIKDDKGNVGKYYNKLKISSDNSISQDEELDYIDKVSNKLISIIMTEILFKKDTTDKDHVVNRNLDQALFRNNVLLHNNQISPDNTRIVTTNPAIVTDRKTQTTKLYIPVWSNTMAKQVESDILQTSLGYTFKVLSIKEFSADITNIMLIITLGCLVILALAVLVFMIFSYRLLGLFAIVLAAISASLTMLVPIIFNMAIGPEIFMIMFVGIGLILDASIIYFENLKTHIYKEKLSPESSFKISNKDTLTILLDTSFIILIPNILLFIFGSGALKNLATIGVINILIVILFVILGLRLLTWIVLKAKLFTKYPWLLPLNTLKNSQSSWSNDLMLSIYSSRIENLNSKLKLTTKDLIKLKKFKDKYNFYLNKQQQIIKSKKENRLKKDQIKLESVNNSLLKLEDKREKLTTKDLIKLKKFKDKYNFYLNKQQQIIKSKKEETREYKNIQAKLELLNKRLLKFENKISKKANRNSLIKSSIKNNLIKQEYLKARIDELTPNQVLESLENKNNQRKIFKVNKIFTIIFIICTFLGAIIGFTIGPNYSSSFGKSLSVIAYGQKVNDIYDNLDESIRNYKQFDKSTKRGKEIVKMGEYLERVKSSQDAYMKSILNKSYADLDKVNKNRWASYVVAQIYKEIVNKNYVSLWKNPVSYNKYFRASVDVDYGYDFVDTNNKDLDNKQLAYVSFRIINAKDNRIINIFEKLFVRDNLQNPDLSIRYDHDDNNSASGIINLVNIPVTAYGEIKNIAIIFAITLLALLIYILIRFKWTYFVALALTLILTIVLVSSLVIIFRVPVGIEILSAILAVLSFTIITCVLFLGKGKSIIKSKDNKTFSEIFEKEILAYSNKKVTRYQVDNKIHKLKVEYKNNKKNLIKQQLESKNIKSILAKMFFKLKQNLKLRFNKNHNQLYKNLKLEIKENKKILKDHKKHTKIEIDLIANNNPFLKETFINVFKFGMNRSFLVTIIYIVYALIISFGMYSIIGMGLTISIGILIASLVSLLIALPIWIWLEKKRMIHVLGYRYYVQNFKINQEEQIINGIND</sequence>
<evidence type="ECO:0000256" key="7">
    <source>
        <dbReference type="ARBA" id="ARBA00023010"/>
    </source>
</evidence>
<evidence type="ECO:0000256" key="6">
    <source>
        <dbReference type="ARBA" id="ARBA00022989"/>
    </source>
</evidence>
<keyword evidence="7" id="KW-0811">Translocation</keyword>
<dbReference type="SUPFAM" id="SSF82866">
    <property type="entry name" value="Multidrug efflux transporter AcrB transmembrane domain"/>
    <property type="match status" value="2"/>
</dbReference>
<evidence type="ECO:0000256" key="1">
    <source>
        <dbReference type="ARBA" id="ARBA00004651"/>
    </source>
</evidence>
<dbReference type="GO" id="GO:0005886">
    <property type="term" value="C:plasma membrane"/>
    <property type="evidence" value="ECO:0007669"/>
    <property type="project" value="UniProtKB-SubCell"/>
</dbReference>
<dbReference type="RefSeq" id="WP_036431899.1">
    <property type="nucleotide sequence ID" value="NZ_JFDO01000017.1"/>
</dbReference>
<feature type="transmembrane region" description="Helical" evidence="10">
    <location>
        <begin position="644"/>
        <end position="668"/>
    </location>
</feature>
<dbReference type="InterPro" id="IPR022813">
    <property type="entry name" value="SecD/SecF_arch_bac"/>
</dbReference>
<dbReference type="EMBL" id="JFDO01000017">
    <property type="protein sequence ID" value="KEZ18991.1"/>
    <property type="molecule type" value="Genomic_DNA"/>
</dbReference>
<evidence type="ECO:0000256" key="4">
    <source>
        <dbReference type="ARBA" id="ARBA00022692"/>
    </source>
</evidence>
<keyword evidence="5" id="KW-0653">Protein transport</keyword>
<dbReference type="Proteomes" id="UP000028533">
    <property type="component" value="Unassembled WGS sequence"/>
</dbReference>
<dbReference type="GO" id="GO:0015031">
    <property type="term" value="P:protein transport"/>
    <property type="evidence" value="ECO:0007669"/>
    <property type="project" value="UniProtKB-KW"/>
</dbReference>
<evidence type="ECO:0000313" key="12">
    <source>
        <dbReference type="EMBL" id="KEZ18991.1"/>
    </source>
</evidence>
<proteinExistence type="predicted"/>
<evidence type="ECO:0000256" key="2">
    <source>
        <dbReference type="ARBA" id="ARBA00022448"/>
    </source>
</evidence>
<feature type="transmembrane region" description="Helical" evidence="10">
    <location>
        <begin position="1323"/>
        <end position="1344"/>
    </location>
</feature>
<keyword evidence="9" id="KW-0175">Coiled coil</keyword>
<protein>
    <recommendedName>
        <fullName evidence="11">Protein export membrane protein SecD/SecF C-terminal domain-containing protein</fullName>
    </recommendedName>
</protein>
<dbReference type="InterPro" id="IPR048634">
    <property type="entry name" value="SecD_SecF_C"/>
</dbReference>
<feature type="coiled-coil region" evidence="9">
    <location>
        <begin position="801"/>
        <end position="835"/>
    </location>
</feature>
<keyword evidence="4 10" id="KW-0812">Transmembrane</keyword>
<keyword evidence="8 10" id="KW-0472">Membrane</keyword>
<feature type="transmembrane region" description="Helical" evidence="10">
    <location>
        <begin position="540"/>
        <end position="562"/>
    </location>
</feature>
<comment type="subcellular location">
    <subcellularLocation>
        <location evidence="1">Cell membrane</location>
        <topology evidence="1">Multi-pass membrane protein</topology>
    </subcellularLocation>
</comment>
<evidence type="ECO:0000256" key="9">
    <source>
        <dbReference type="SAM" id="Coils"/>
    </source>
</evidence>
<keyword evidence="6 10" id="KW-1133">Transmembrane helix</keyword>
<organism evidence="12 13">
    <name type="scientific">Mycoplasma capricolum subsp. capricolum 14232</name>
    <dbReference type="NCBI Taxonomy" id="1188238"/>
    <lineage>
        <taxon>Bacteria</taxon>
        <taxon>Bacillati</taxon>
        <taxon>Mycoplasmatota</taxon>
        <taxon>Mollicutes</taxon>
        <taxon>Mycoplasmataceae</taxon>
        <taxon>Mycoplasma</taxon>
    </lineage>
</organism>
<feature type="transmembrane region" description="Helical" evidence="10">
    <location>
        <begin position="1162"/>
        <end position="1181"/>
    </location>
</feature>
<evidence type="ECO:0000256" key="3">
    <source>
        <dbReference type="ARBA" id="ARBA00022475"/>
    </source>
</evidence>
<feature type="transmembrane region" description="Helical" evidence="10">
    <location>
        <begin position="1133"/>
        <end position="1156"/>
    </location>
</feature>
<dbReference type="NCBIfam" id="NF037998">
    <property type="entry name" value="RND_1"/>
    <property type="match status" value="1"/>
</dbReference>
<accession>A0A084ELZ9</accession>
<feature type="transmembrane region" description="Helical" evidence="10">
    <location>
        <begin position="1109"/>
        <end position="1126"/>
    </location>
</feature>
<evidence type="ECO:0000256" key="5">
    <source>
        <dbReference type="ARBA" id="ARBA00022927"/>
    </source>
</evidence>
<evidence type="ECO:0000256" key="8">
    <source>
        <dbReference type="ARBA" id="ARBA00023136"/>
    </source>
</evidence>
<dbReference type="Gene3D" id="1.20.1640.10">
    <property type="entry name" value="Multidrug efflux transporter AcrB transmembrane domain"/>
    <property type="match status" value="1"/>
</dbReference>
<feature type="transmembrane region" description="Helical" evidence="10">
    <location>
        <begin position="615"/>
        <end position="638"/>
    </location>
</feature>
<feature type="coiled-coil region" evidence="9">
    <location>
        <begin position="748"/>
        <end position="775"/>
    </location>
</feature>
<dbReference type="PANTHER" id="PTHR30081">
    <property type="entry name" value="PROTEIN-EXPORT MEMBRANE PROTEIN SEC"/>
    <property type="match status" value="1"/>
</dbReference>
<feature type="coiled-coil region" evidence="9">
    <location>
        <begin position="1265"/>
        <end position="1292"/>
    </location>
</feature>
<feature type="domain" description="Protein export membrane protein SecD/SecF C-terminal" evidence="11">
    <location>
        <begin position="1108"/>
        <end position="1203"/>
    </location>
</feature>
<evidence type="ECO:0000313" key="13">
    <source>
        <dbReference type="Proteomes" id="UP000028533"/>
    </source>
</evidence>
<dbReference type="Pfam" id="PF02355">
    <property type="entry name" value="SecD_SecF_C"/>
    <property type="match status" value="1"/>
</dbReference>
<feature type="transmembrane region" description="Helical" evidence="10">
    <location>
        <begin position="568"/>
        <end position="587"/>
    </location>
</feature>
<feature type="transmembrane region" description="Helical" evidence="10">
    <location>
        <begin position="12"/>
        <end position="33"/>
    </location>
</feature>
<reference evidence="12 13" key="1">
    <citation type="submission" date="2014-02" db="EMBL/GenBank/DDBJ databases">
        <title>Genome sequence of Mycoplasma capricolum subsp. capricolum strain 14232.</title>
        <authorList>
            <person name="Sirand-Pugnet P."/>
            <person name="Breton M."/>
            <person name="Dordet-Frisoni E."/>
            <person name="Baranowski E."/>
            <person name="Barre A."/>
            <person name="Couture C."/>
            <person name="Dupuy V."/>
            <person name="Gaurivaud P."/>
            <person name="Jacob D."/>
            <person name="Lemaitre C."/>
            <person name="Manso-Silvan L."/>
            <person name="Nikolski M."/>
            <person name="Nouvel L.-X."/>
            <person name="Poumarat F."/>
            <person name="Tardy F."/>
            <person name="Thebault P."/>
            <person name="Theil S."/>
            <person name="Citti C."/>
            <person name="Thiaucourt F."/>
            <person name="Blanchard A."/>
        </authorList>
    </citation>
    <scope>NUCLEOTIDE SEQUENCE [LARGE SCALE GENOMIC DNA]</scope>
    <source>
        <strain evidence="12 13">14232</strain>
    </source>
</reference>